<dbReference type="InterPro" id="IPR013830">
    <property type="entry name" value="SGNH_hydro"/>
</dbReference>
<gene>
    <name evidence="2" type="ORF">DB32_003777</name>
</gene>
<dbReference type="Gene3D" id="3.40.50.1110">
    <property type="entry name" value="SGNH hydrolase"/>
    <property type="match status" value="1"/>
</dbReference>
<keyword evidence="3" id="KW-1185">Reference proteome</keyword>
<evidence type="ECO:0000313" key="2">
    <source>
        <dbReference type="EMBL" id="AKF06628.1"/>
    </source>
</evidence>
<dbReference type="EMBL" id="CP011125">
    <property type="protein sequence ID" value="AKF06628.1"/>
    <property type="molecule type" value="Genomic_DNA"/>
</dbReference>
<dbReference type="AlphaFoldDB" id="A0A0F6YJW7"/>
<evidence type="ECO:0000259" key="1">
    <source>
        <dbReference type="Pfam" id="PF13472"/>
    </source>
</evidence>
<reference evidence="2 3" key="1">
    <citation type="submission" date="2015-03" db="EMBL/GenBank/DDBJ databases">
        <title>Genome assembly of Sandaracinus amylolyticus DSM 53668.</title>
        <authorList>
            <person name="Sharma G."/>
            <person name="Subramanian S."/>
        </authorList>
    </citation>
    <scope>NUCLEOTIDE SEQUENCE [LARGE SCALE GENOMIC DNA]</scope>
    <source>
        <strain evidence="2 3">DSM 53668</strain>
    </source>
</reference>
<dbReference type="KEGG" id="samy:DB32_003777"/>
<dbReference type="PANTHER" id="PTHR30383:SF29">
    <property type="entry name" value="SGNH HYDROLASE-TYPE ESTERASE DOMAIN-CONTAINING PROTEIN"/>
    <property type="match status" value="1"/>
</dbReference>
<evidence type="ECO:0000313" key="3">
    <source>
        <dbReference type="Proteomes" id="UP000034883"/>
    </source>
</evidence>
<feature type="domain" description="SGNH hydrolase-type esterase" evidence="1">
    <location>
        <begin position="271"/>
        <end position="424"/>
    </location>
</feature>
<dbReference type="SUPFAM" id="SSF52266">
    <property type="entry name" value="SGNH hydrolase"/>
    <property type="match status" value="1"/>
</dbReference>
<accession>A0A0F6YJW7</accession>
<dbReference type="GO" id="GO:0016788">
    <property type="term" value="F:hydrolase activity, acting on ester bonds"/>
    <property type="evidence" value="ECO:0007669"/>
    <property type="project" value="UniProtKB-ARBA"/>
</dbReference>
<dbReference type="STRING" id="927083.DB32_003777"/>
<dbReference type="Gene3D" id="2.60.120.1360">
    <property type="match status" value="1"/>
</dbReference>
<protein>
    <submittedName>
        <fullName evidence="2">Putative periplasmic protein</fullName>
    </submittedName>
</protein>
<dbReference type="InterPro" id="IPR036514">
    <property type="entry name" value="SGNH_hydro_sf"/>
</dbReference>
<sequence>MRSLRSLLATDASRRARLRRARRLAVPAVLVFVGALLAFRGELFAAAERAPARPVSAPERELPRLGRAIAIDDASGRALARFHAALRRAEAHEGQARIVVWGASHTAGDEYAGMLRRALQERFGDAGPGFVSPVKPFRGWNHRAAHADSGGAWRVLRGDRGPVGERYGLAGYAVESQAGGAWASLDTARAETGPRHVGSYEVFFLEQPGGGRFEVRIDDRPAAVVDTDAEATHAGYARFRVRDGAHRVTVRAMDDAPVRVFGVAMERDRSGVVLDTLGIPGSRARSHLRWDDALYREHLRRRRPDLVVLAYGTNESEDVDVPLRRYESDLRRVVRRVRGTAPQASCLLIGPSDRPLAQADGTWGPRPLTQGVIDVQRRVAAEHGCGFFDLVAFMGGPMSMLEWVASDPPFAREDHVHLTWHAHRRLAEVLEAALLEGYDAE</sequence>
<name>A0A0F6YJW7_9BACT</name>
<dbReference type="InterPro" id="IPR051532">
    <property type="entry name" value="Ester_Hydrolysis_Enzymes"/>
</dbReference>
<dbReference type="Pfam" id="PF13472">
    <property type="entry name" value="Lipase_GDSL_2"/>
    <property type="match status" value="1"/>
</dbReference>
<proteinExistence type="predicted"/>
<organism evidence="2 3">
    <name type="scientific">Sandaracinus amylolyticus</name>
    <dbReference type="NCBI Taxonomy" id="927083"/>
    <lineage>
        <taxon>Bacteria</taxon>
        <taxon>Pseudomonadati</taxon>
        <taxon>Myxococcota</taxon>
        <taxon>Polyangia</taxon>
        <taxon>Polyangiales</taxon>
        <taxon>Sandaracinaceae</taxon>
        <taxon>Sandaracinus</taxon>
    </lineage>
</organism>
<dbReference type="Proteomes" id="UP000034883">
    <property type="component" value="Chromosome"/>
</dbReference>
<dbReference type="PANTHER" id="PTHR30383">
    <property type="entry name" value="THIOESTERASE 1/PROTEASE 1/LYSOPHOSPHOLIPASE L1"/>
    <property type="match status" value="1"/>
</dbReference>